<keyword evidence="2" id="KW-1185">Reference proteome</keyword>
<proteinExistence type="predicted"/>
<comment type="caution">
    <text evidence="1">The sequence shown here is derived from an EMBL/GenBank/DDBJ whole genome shotgun (WGS) entry which is preliminary data.</text>
</comment>
<dbReference type="AlphaFoldDB" id="A0ABD2PDV3"/>
<organism evidence="1 2">
    <name type="scientific">Cryptolaemus montrouzieri</name>
    <dbReference type="NCBI Taxonomy" id="559131"/>
    <lineage>
        <taxon>Eukaryota</taxon>
        <taxon>Metazoa</taxon>
        <taxon>Ecdysozoa</taxon>
        <taxon>Arthropoda</taxon>
        <taxon>Hexapoda</taxon>
        <taxon>Insecta</taxon>
        <taxon>Pterygota</taxon>
        <taxon>Neoptera</taxon>
        <taxon>Endopterygota</taxon>
        <taxon>Coleoptera</taxon>
        <taxon>Polyphaga</taxon>
        <taxon>Cucujiformia</taxon>
        <taxon>Coccinelloidea</taxon>
        <taxon>Coccinellidae</taxon>
        <taxon>Scymninae</taxon>
        <taxon>Scymnini</taxon>
        <taxon>Cryptolaemus</taxon>
    </lineage>
</organism>
<protein>
    <submittedName>
        <fullName evidence="1">Uncharacterized protein</fullName>
    </submittedName>
</protein>
<gene>
    <name evidence="1" type="ORF">HHI36_003580</name>
</gene>
<evidence type="ECO:0000313" key="1">
    <source>
        <dbReference type="EMBL" id="KAL3289143.1"/>
    </source>
</evidence>
<dbReference type="EMBL" id="JABFTP020000185">
    <property type="protein sequence ID" value="KAL3289143.1"/>
    <property type="molecule type" value="Genomic_DNA"/>
</dbReference>
<sequence length="190" mass="21215">MQKFPDDTARKLGLEGPGPAKYCLPSTVGHNNHDISKNRSPSFSMGVRLPGIFCDQNVKSPSPGPKYQVEYMTKYGRANIPTNSFPNLRRIRPQSCKLGSRNHSLDRRPSPERINSNEISRKASIMNTKLPSMNLNPLDESKRTLRRGDSRHVIVNSGLRTLCNELQGKTSLRRSRISSARGFASVPAKN</sequence>
<evidence type="ECO:0000313" key="2">
    <source>
        <dbReference type="Proteomes" id="UP001516400"/>
    </source>
</evidence>
<name>A0ABD2PDV3_9CUCU</name>
<reference evidence="1 2" key="1">
    <citation type="journal article" date="2021" name="BMC Biol.">
        <title>Horizontally acquired antibacterial genes associated with adaptive radiation of ladybird beetles.</title>
        <authorList>
            <person name="Li H.S."/>
            <person name="Tang X.F."/>
            <person name="Huang Y.H."/>
            <person name="Xu Z.Y."/>
            <person name="Chen M.L."/>
            <person name="Du X.Y."/>
            <person name="Qiu B.Y."/>
            <person name="Chen P.T."/>
            <person name="Zhang W."/>
            <person name="Slipinski A."/>
            <person name="Escalona H.E."/>
            <person name="Waterhouse R.M."/>
            <person name="Zwick A."/>
            <person name="Pang H."/>
        </authorList>
    </citation>
    <scope>NUCLEOTIDE SEQUENCE [LARGE SCALE GENOMIC DNA]</scope>
    <source>
        <strain evidence="1">SYSU2018</strain>
    </source>
</reference>
<accession>A0ABD2PDV3</accession>
<dbReference type="Proteomes" id="UP001516400">
    <property type="component" value="Unassembled WGS sequence"/>
</dbReference>